<feature type="binding site" description="in dimeric form" evidence="19">
    <location>
        <position position="153"/>
    </location>
    <ligand>
        <name>Ca(2+)</name>
        <dbReference type="ChEBI" id="CHEBI:29108"/>
        <label>1</label>
    </ligand>
</feature>
<organism evidence="21 22">
    <name type="scientific">Gallibacterium salpingitidis</name>
    <dbReference type="NCBI Taxonomy" id="505341"/>
    <lineage>
        <taxon>Bacteria</taxon>
        <taxon>Pseudomonadati</taxon>
        <taxon>Pseudomonadota</taxon>
        <taxon>Gammaproteobacteria</taxon>
        <taxon>Pasteurellales</taxon>
        <taxon>Pasteurellaceae</taxon>
        <taxon>Gallibacterium</taxon>
    </lineage>
</organism>
<evidence type="ECO:0000256" key="20">
    <source>
        <dbReference type="RuleBase" id="RU366027"/>
    </source>
</evidence>
<accession>A0A1A7NP61</accession>
<proteinExistence type="inferred from homology"/>
<gene>
    <name evidence="21" type="ORF">QS62_11420</name>
</gene>
<comment type="subunit">
    <text evidence="4 20">Homodimer; dimerization is reversible, and the dimeric form is the active one.</text>
</comment>
<dbReference type="Gene3D" id="2.40.230.10">
    <property type="entry name" value="Phospholipase A1"/>
    <property type="match status" value="1"/>
</dbReference>
<dbReference type="GO" id="GO:0008970">
    <property type="term" value="F:phospholipase A1 activity"/>
    <property type="evidence" value="ECO:0007669"/>
    <property type="project" value="UniProtKB-EC"/>
</dbReference>
<evidence type="ECO:0000256" key="3">
    <source>
        <dbReference type="ARBA" id="ARBA00010525"/>
    </source>
</evidence>
<evidence type="ECO:0000256" key="4">
    <source>
        <dbReference type="ARBA" id="ARBA00011702"/>
    </source>
</evidence>
<dbReference type="GO" id="GO:0009279">
    <property type="term" value="C:cell outer membrane"/>
    <property type="evidence" value="ECO:0007669"/>
    <property type="project" value="UniProtKB-SubCell"/>
</dbReference>
<feature type="binding site" description="in dimeric form" evidence="19">
    <location>
        <position position="111"/>
    </location>
    <ligand>
        <name>Ca(2+)</name>
        <dbReference type="ChEBI" id="CHEBI:29108"/>
        <label>1</label>
    </ligand>
</feature>
<reference evidence="21 22" key="1">
    <citation type="submission" date="2014-11" db="EMBL/GenBank/DDBJ databases">
        <title>Pan-genome of Gallibacterium spp.</title>
        <authorList>
            <person name="Kudirkiene E."/>
            <person name="Bojesen A.M."/>
        </authorList>
    </citation>
    <scope>NUCLEOTIDE SEQUENCE [LARGE SCALE GENOMIC DNA]</scope>
    <source>
        <strain evidence="21 22">F150</strain>
    </source>
</reference>
<dbReference type="PATRIC" id="fig|505341.3.peg.2281"/>
<dbReference type="EC" id="3.1.1.4" evidence="6 20"/>
<dbReference type="InterPro" id="IPR036541">
    <property type="entry name" value="PLipase_A1_sf"/>
</dbReference>
<evidence type="ECO:0000256" key="5">
    <source>
        <dbReference type="ARBA" id="ARBA00013179"/>
    </source>
</evidence>
<dbReference type="SUPFAM" id="SSF56931">
    <property type="entry name" value="Outer membrane phospholipase A (OMPLA)"/>
    <property type="match status" value="1"/>
</dbReference>
<evidence type="ECO:0000256" key="8">
    <source>
        <dbReference type="ARBA" id="ARBA00022452"/>
    </source>
</evidence>
<keyword evidence="14 20" id="KW-0442">Lipid degradation</keyword>
<feature type="active site" description="Nucleophile" evidence="18">
    <location>
        <position position="150"/>
    </location>
</feature>
<keyword evidence="12 20" id="KW-0378">Hydrolase</keyword>
<keyword evidence="17 20" id="KW-0998">Cell outer membrane</keyword>
<dbReference type="AlphaFoldDB" id="A0A1A7NP61"/>
<feature type="binding site" description="in dimeric form" evidence="19">
    <location>
        <position position="195"/>
    </location>
    <ligand>
        <name>Ca(2+)</name>
        <dbReference type="ChEBI" id="CHEBI:29108"/>
        <label>1</label>
    </ligand>
</feature>
<evidence type="ECO:0000256" key="7">
    <source>
        <dbReference type="ARBA" id="ARBA00021726"/>
    </source>
</evidence>
<feature type="signal peptide" evidence="20">
    <location>
        <begin position="1"/>
        <end position="21"/>
    </location>
</feature>
<dbReference type="InterPro" id="IPR003187">
    <property type="entry name" value="PLipase_A1"/>
</dbReference>
<comment type="cofactor">
    <cofactor evidence="20">
        <name>Ca(2+)</name>
        <dbReference type="ChEBI" id="CHEBI:29108"/>
    </cofactor>
    <text evidence="20">Binds 1 Ca(2+) ion per monomer. In the dimeric form the Ca(2+) is bound by different amino acids with binding of each Ca(2+) shared with ligands coming from each monomer. The Ca(2+) ion may have a role in catalysis.</text>
</comment>
<evidence type="ECO:0000256" key="11">
    <source>
        <dbReference type="ARBA" id="ARBA00022729"/>
    </source>
</evidence>
<evidence type="ECO:0000256" key="10">
    <source>
        <dbReference type="ARBA" id="ARBA00022723"/>
    </source>
</evidence>
<keyword evidence="10 19" id="KW-0479">Metal-binding</keyword>
<name>A0A1A7NP61_9PAST</name>
<dbReference type="GO" id="GO:0005509">
    <property type="term" value="F:calcium ion binding"/>
    <property type="evidence" value="ECO:0007669"/>
    <property type="project" value="TreeGrafter"/>
</dbReference>
<dbReference type="Proteomes" id="UP000092649">
    <property type="component" value="Unassembled WGS sequence"/>
</dbReference>
<keyword evidence="8" id="KW-1134">Transmembrane beta strand</keyword>
<evidence type="ECO:0000256" key="9">
    <source>
        <dbReference type="ARBA" id="ARBA00022692"/>
    </source>
</evidence>
<evidence type="ECO:0000256" key="2">
    <source>
        <dbReference type="ARBA" id="ARBA00001604"/>
    </source>
</evidence>
<comment type="caution">
    <text evidence="21">The sequence shown here is derived from an EMBL/GenBank/DDBJ whole genome shotgun (WGS) entry which is preliminary data.</text>
</comment>
<dbReference type="CDD" id="cd00541">
    <property type="entry name" value="OMPLA"/>
    <property type="match status" value="1"/>
</dbReference>
<evidence type="ECO:0000256" key="14">
    <source>
        <dbReference type="ARBA" id="ARBA00022963"/>
    </source>
</evidence>
<feature type="binding site" description="in dimeric form" evidence="19">
    <location>
        <position position="160"/>
    </location>
    <ligand>
        <name>Ca(2+)</name>
        <dbReference type="ChEBI" id="CHEBI:29108"/>
        <label>1</label>
    </ligand>
</feature>
<dbReference type="EMBL" id="JTJL01000079">
    <property type="protein sequence ID" value="OBW90844.1"/>
    <property type="molecule type" value="Genomic_DNA"/>
</dbReference>
<keyword evidence="15 20" id="KW-0443">Lipid metabolism</keyword>
<keyword evidence="16" id="KW-0472">Membrane</keyword>
<dbReference type="OrthoDB" id="188433at2"/>
<comment type="catalytic activity">
    <reaction evidence="1 20">
        <text>a 1,2-diacyl-sn-glycero-3-phosphocholine + H2O = a 2-acyl-sn-glycero-3-phosphocholine + a fatty acid + H(+)</text>
        <dbReference type="Rhea" id="RHEA:18689"/>
        <dbReference type="ChEBI" id="CHEBI:15377"/>
        <dbReference type="ChEBI" id="CHEBI:15378"/>
        <dbReference type="ChEBI" id="CHEBI:28868"/>
        <dbReference type="ChEBI" id="CHEBI:57643"/>
        <dbReference type="ChEBI" id="CHEBI:57875"/>
        <dbReference type="EC" id="3.1.1.32"/>
    </reaction>
</comment>
<comment type="subcellular location">
    <subcellularLocation>
        <location evidence="20">Cell outer membrane</location>
        <topology evidence="20">Multi-pass membrane protein</topology>
    </subcellularLocation>
    <text evidence="20">One of the very few enzymes located there.</text>
</comment>
<dbReference type="PANTHER" id="PTHR40457">
    <property type="entry name" value="PHOSPHOLIPASE A1"/>
    <property type="match status" value="1"/>
</dbReference>
<evidence type="ECO:0000256" key="6">
    <source>
        <dbReference type="ARBA" id="ARBA00013278"/>
    </source>
</evidence>
<evidence type="ECO:0000256" key="16">
    <source>
        <dbReference type="ARBA" id="ARBA00023136"/>
    </source>
</evidence>
<keyword evidence="9" id="KW-0812">Transmembrane</keyword>
<comment type="similarity">
    <text evidence="3 20">Belongs to the phospholipase A1 family.</text>
</comment>
<evidence type="ECO:0000313" key="21">
    <source>
        <dbReference type="EMBL" id="OBW90844.1"/>
    </source>
</evidence>
<feature type="active site" description="Proton acceptor" evidence="18">
    <location>
        <position position="148"/>
    </location>
</feature>
<comment type="function">
    <text evidence="20">Hydrolysis of phosphatidylcholine with phospholipase A2 (EC 3.1.1.4) and phospholipase A1 (EC 3.1.1.32) activities.</text>
</comment>
<evidence type="ECO:0000256" key="18">
    <source>
        <dbReference type="PIRSR" id="PIRSR603187-1"/>
    </source>
</evidence>
<dbReference type="Pfam" id="PF02253">
    <property type="entry name" value="PLA1"/>
    <property type="match status" value="1"/>
</dbReference>
<comment type="catalytic activity">
    <reaction evidence="2 20">
        <text>a 1,2-diacyl-sn-glycero-3-phosphocholine + H2O = a 1-acyl-sn-glycero-3-phosphocholine + a fatty acid + H(+)</text>
        <dbReference type="Rhea" id="RHEA:15801"/>
        <dbReference type="ChEBI" id="CHEBI:15377"/>
        <dbReference type="ChEBI" id="CHEBI:15378"/>
        <dbReference type="ChEBI" id="CHEBI:28868"/>
        <dbReference type="ChEBI" id="CHEBI:57643"/>
        <dbReference type="ChEBI" id="CHEBI:58168"/>
        <dbReference type="EC" id="3.1.1.4"/>
    </reaction>
</comment>
<dbReference type="GO" id="GO:0004623">
    <property type="term" value="F:phospholipase A2 activity"/>
    <property type="evidence" value="ECO:0007669"/>
    <property type="project" value="UniProtKB-EC"/>
</dbReference>
<protein>
    <recommendedName>
        <fullName evidence="7 20">Phospholipase A1</fullName>
        <ecNumber evidence="5 20">3.1.1.32</ecNumber>
        <ecNumber evidence="6 20">3.1.1.4</ecNumber>
    </recommendedName>
    <alternativeName>
        <fullName evidence="20">Phosphatidylcholine 1-acylhydrolase</fullName>
    </alternativeName>
</protein>
<dbReference type="GO" id="GO:0016042">
    <property type="term" value="P:lipid catabolic process"/>
    <property type="evidence" value="ECO:0007669"/>
    <property type="project" value="UniProtKB-KW"/>
</dbReference>
<evidence type="ECO:0000313" key="22">
    <source>
        <dbReference type="Proteomes" id="UP000092649"/>
    </source>
</evidence>
<evidence type="ECO:0000256" key="17">
    <source>
        <dbReference type="ARBA" id="ARBA00023237"/>
    </source>
</evidence>
<dbReference type="PRINTS" id="PR01486">
    <property type="entry name" value="PHPHLIPASEA1"/>
</dbReference>
<evidence type="ECO:0000256" key="15">
    <source>
        <dbReference type="ARBA" id="ARBA00023098"/>
    </source>
</evidence>
<sequence length="280" mass="32432">MRFTYHLLAFSTLLALPTAMASVLPYESRTALLLQAAPDNFVGLKPYEQNYLMETYSNRNFNYPENMKHDEVKFQISVALPLWKGILGKNSVLAGAYTQRSWFQLSNRDQSSPFRESNYQPQLFLAWATNYDLFWGWKLADVETGVVHLSNGRNDQQGKSRSWNRLYLRAAFTKDDWLVELKPYWRIPEKASSDDNPDIVDYYGYGDVSVGYRFGDHIVKTTARYNTATNKGGMEVSWSYPIAKYVRLYTQYYHGYGESLIDYNRSIDRIGIGISLNNVF</sequence>
<evidence type="ECO:0000256" key="12">
    <source>
        <dbReference type="ARBA" id="ARBA00022801"/>
    </source>
</evidence>
<dbReference type="EC" id="3.1.1.32" evidence="5 20"/>
<keyword evidence="11 20" id="KW-0732">Signal</keyword>
<feature type="chain" id="PRO_5019617963" description="Phospholipase A1" evidence="20">
    <location>
        <begin position="22"/>
        <end position="280"/>
    </location>
</feature>
<evidence type="ECO:0000256" key="1">
    <source>
        <dbReference type="ARBA" id="ARBA00000111"/>
    </source>
</evidence>
<evidence type="ECO:0000256" key="13">
    <source>
        <dbReference type="ARBA" id="ARBA00022837"/>
    </source>
</evidence>
<keyword evidence="13 19" id="KW-0106">Calcium</keyword>
<evidence type="ECO:0000256" key="19">
    <source>
        <dbReference type="PIRSR" id="PIRSR603187-2"/>
    </source>
</evidence>
<keyword evidence="22" id="KW-1185">Reference proteome</keyword>
<dbReference type="PANTHER" id="PTHR40457:SF1">
    <property type="entry name" value="PHOSPHOLIPASE A1"/>
    <property type="match status" value="1"/>
</dbReference>